<evidence type="ECO:0000313" key="1">
    <source>
        <dbReference type="EMBL" id="ATW62873.1"/>
    </source>
</evidence>
<proteinExistence type="predicted"/>
<dbReference type="OrthoDB" id="9161at10239"/>
<organism evidence="1 2">
    <name type="scientific">Corynebacterium phage phi673</name>
    <dbReference type="NCBI Taxonomy" id="2052821"/>
    <lineage>
        <taxon>Viruses</taxon>
        <taxon>Duplodnaviria</taxon>
        <taxon>Heunggongvirae</taxon>
        <taxon>Uroviricota</taxon>
        <taxon>Caudoviricetes</taxon>
        <taxon>Ikedavirus</taxon>
        <taxon>Ikedavirus phi673</taxon>
    </lineage>
</organism>
<name>A0A2H4PIW5_9CAUD</name>
<protein>
    <submittedName>
        <fullName evidence="1">Putative major tail protein</fullName>
    </submittedName>
</protein>
<evidence type="ECO:0000313" key="2">
    <source>
        <dbReference type="Proteomes" id="UP000241893"/>
    </source>
</evidence>
<dbReference type="Proteomes" id="UP000241893">
    <property type="component" value="Segment"/>
</dbReference>
<gene>
    <name evidence="1" type="ORF">phi673_gp11</name>
</gene>
<dbReference type="EMBL" id="MG324353">
    <property type="protein sequence ID" value="ATW62873.1"/>
    <property type="molecule type" value="Genomic_DNA"/>
</dbReference>
<accession>A0A2H4PIW5</accession>
<reference evidence="1 2" key="1">
    <citation type="submission" date="2017-10" db="EMBL/GenBank/DDBJ databases">
        <title>Complete nucleotide sequences and annotations of phi673 and phi674, two new lytic phages of Corynebacterium glutamicum ATCC 13032.</title>
        <authorList>
            <person name="Yomantas Y.A.V."/>
            <person name="Abalakina E.G."/>
            <person name="Lobanova J.S."/>
            <person name="Mamontov V.A."/>
            <person name="Stoynova N.V."/>
            <person name="Mashko S.V."/>
        </authorList>
    </citation>
    <scope>NUCLEOTIDE SEQUENCE [LARGE SCALE GENOMIC DNA]</scope>
</reference>
<keyword evidence="2" id="KW-1185">Reference proteome</keyword>
<sequence length="315" mass="33770">MTGFMDLTEPNFAPELARLGVTGAFSYAPYGTPMPPANTLDVYEAPIVNLGWISDAGITETINDEVNSFTPLQSVGPIKSSISSREMTFQATFWSIGGLANALYYGVPEDKMTYDAATGITTWEEGAELPEDYRFFLPIDILEGDKHRRYLLPAASVVERGDITHTKTDMTGYQMTFRANLDPKTGYAIKRMFREGWKPGTAGTTLSESTPSLGDWSEDVNANTSAATFEFALTGATGGSFDIRVGSNTATNLPTSTTGATMQAILRAQGQTEATVTGTDAVAGYTIKKVTSHPAVDASKVTGTGYPKTIVVTRT</sequence>